<dbReference type="SUPFAM" id="SSF48552">
    <property type="entry name" value="Serum albumin-like"/>
    <property type="match status" value="3"/>
</dbReference>
<evidence type="ECO:0000313" key="6">
    <source>
        <dbReference type="Ensembl" id="ENSVKKP00000006909.1"/>
    </source>
</evidence>
<evidence type="ECO:0000256" key="3">
    <source>
        <dbReference type="ARBA" id="ARBA00022737"/>
    </source>
</evidence>
<dbReference type="Pfam" id="PF00273">
    <property type="entry name" value="Serum_albumin"/>
    <property type="match status" value="3"/>
</dbReference>
<feature type="domain" description="Albumin" evidence="5">
    <location>
        <begin position="320"/>
        <end position="519"/>
    </location>
</feature>
<evidence type="ECO:0000256" key="1">
    <source>
        <dbReference type="ARBA" id="ARBA00004613"/>
    </source>
</evidence>
<dbReference type="SMART" id="SM00103">
    <property type="entry name" value="ALBUMIN"/>
    <property type="match status" value="2"/>
</dbReference>
<dbReference type="OMA" id="YRDIGHH"/>
<dbReference type="PANTHER" id="PTHR11385:SF14">
    <property type="entry name" value="AFAMIN"/>
    <property type="match status" value="1"/>
</dbReference>
<dbReference type="PROSITE" id="PS51438">
    <property type="entry name" value="ALBUMIN_2"/>
    <property type="match status" value="2"/>
</dbReference>
<proteinExistence type="predicted"/>
<dbReference type="InterPro" id="IPR020857">
    <property type="entry name" value="Serum_albumin_CS"/>
</dbReference>
<keyword evidence="2" id="KW-0964">Secreted</keyword>
<keyword evidence="3" id="KW-0677">Repeat</keyword>
<dbReference type="PANTHER" id="PTHR11385">
    <property type="entry name" value="SERUM ALBUMIN-RELATED"/>
    <property type="match status" value="1"/>
</dbReference>
<dbReference type="InterPro" id="IPR020858">
    <property type="entry name" value="Serum_albumin-like"/>
</dbReference>
<protein>
    <recommendedName>
        <fullName evidence="5">Albumin domain-containing protein</fullName>
    </recommendedName>
</protein>
<dbReference type="InterPro" id="IPR000264">
    <property type="entry name" value="ALB/AFP/VDB"/>
</dbReference>
<name>A0A8D2J1A7_VARKO</name>
<evidence type="ECO:0000259" key="5">
    <source>
        <dbReference type="PROSITE" id="PS51438"/>
    </source>
</evidence>
<reference evidence="6" key="2">
    <citation type="submission" date="2025-09" db="UniProtKB">
        <authorList>
            <consortium name="Ensembl"/>
        </authorList>
    </citation>
    <scope>IDENTIFICATION</scope>
</reference>
<dbReference type="PRINTS" id="PR00802">
    <property type="entry name" value="SERUMALBUMIN"/>
</dbReference>
<evidence type="ECO:0000256" key="4">
    <source>
        <dbReference type="ARBA" id="ARBA00023157"/>
    </source>
</evidence>
<evidence type="ECO:0000256" key="2">
    <source>
        <dbReference type="ARBA" id="ARBA00022525"/>
    </source>
</evidence>
<keyword evidence="7" id="KW-1185">Reference proteome</keyword>
<dbReference type="Gene3D" id="1.10.246.10">
    <property type="match status" value="5"/>
</dbReference>
<dbReference type="GO" id="GO:0036094">
    <property type="term" value="F:small molecule binding"/>
    <property type="evidence" value="ECO:0007669"/>
    <property type="project" value="TreeGrafter"/>
</dbReference>
<dbReference type="GO" id="GO:0005737">
    <property type="term" value="C:cytoplasm"/>
    <property type="evidence" value="ECO:0007669"/>
    <property type="project" value="TreeGrafter"/>
</dbReference>
<keyword evidence="4" id="KW-1015">Disulfide bond</keyword>
<accession>A0A8D2J1A7</accession>
<comment type="subcellular location">
    <subcellularLocation>
        <location evidence="1">Secreted</location>
    </subcellularLocation>
</comment>
<sequence length="527" mass="59593">MCPIPRFFQCLLKKCIAENMDQPQFLSNEFISNKLKQYFNSVHQTDVFCAEICHEQALIEKYGFTQCCAKEGAEEEECFHAHKNGSEGAVPPIDPQPHEVLCKDAVLLSFLKNYASPLIYTNCGTQTNLVIFLGLGKNLESVLGYFSYFLSFLCRKLANLAQKFPKAENSDLEILARDIVLSHDKCCNGHEVECLLARGNMVAHVCSHQEKFSSKVHHCCEKPWLERVNCFIKIENDEKPADLSPTVREFIEGKKPCQDYADSTVDHLDNFIYEYARRHPEFSGQLITRTAKGYKRLLERCCAMEHPETCLPEGEEMLKKHVAENLEVVKKNCDAHSKLGDYFFQNGLLTVYTMKAPQLEAEELLMYTRGFVRVANKCCNLDEGHKLKCAEENVSIFFLLGSICLQHNDYNINKQVGKCCTGPYDDLRECFGGLGVDPEYHAPAFNADLFHLDEGICTDAPEEAQRKKQTLLINMIKTKPDISEEQLVSAIVDFQGLVTNCCEADNHKACFDTETSKAASSAGLCRK</sequence>
<organism evidence="6 7">
    <name type="scientific">Varanus komodoensis</name>
    <name type="common">Komodo dragon</name>
    <dbReference type="NCBI Taxonomy" id="61221"/>
    <lineage>
        <taxon>Eukaryota</taxon>
        <taxon>Metazoa</taxon>
        <taxon>Chordata</taxon>
        <taxon>Craniata</taxon>
        <taxon>Vertebrata</taxon>
        <taxon>Euteleostomi</taxon>
        <taxon>Lepidosauria</taxon>
        <taxon>Squamata</taxon>
        <taxon>Bifurcata</taxon>
        <taxon>Unidentata</taxon>
        <taxon>Episquamata</taxon>
        <taxon>Toxicofera</taxon>
        <taxon>Anguimorpha</taxon>
        <taxon>Paleoanguimorpha</taxon>
        <taxon>Varanoidea</taxon>
        <taxon>Varanidae</taxon>
        <taxon>Varanus</taxon>
    </lineage>
</organism>
<dbReference type="Proteomes" id="UP000694545">
    <property type="component" value="Unplaced"/>
</dbReference>
<dbReference type="PROSITE" id="PS00212">
    <property type="entry name" value="ALBUMIN_1"/>
    <property type="match status" value="1"/>
</dbReference>
<evidence type="ECO:0000313" key="7">
    <source>
        <dbReference type="Proteomes" id="UP000694545"/>
    </source>
</evidence>
<dbReference type="GO" id="GO:0072562">
    <property type="term" value="C:blood microparticle"/>
    <property type="evidence" value="ECO:0007669"/>
    <property type="project" value="TreeGrafter"/>
</dbReference>
<feature type="domain" description="Albumin" evidence="5">
    <location>
        <begin position="128"/>
        <end position="319"/>
    </location>
</feature>
<reference evidence="6" key="1">
    <citation type="submission" date="2025-08" db="UniProtKB">
        <authorList>
            <consortium name="Ensembl"/>
        </authorList>
    </citation>
    <scope>IDENTIFICATION</scope>
</reference>
<dbReference type="AlphaFoldDB" id="A0A8D2J1A7"/>
<dbReference type="Ensembl" id="ENSVKKT00000007090.1">
    <property type="protein sequence ID" value="ENSVKKP00000006909.1"/>
    <property type="gene ID" value="ENSVKKG00000004788.1"/>
</dbReference>
<dbReference type="InterPro" id="IPR014760">
    <property type="entry name" value="Serum_albumin_N"/>
</dbReference>